<protein>
    <submittedName>
        <fullName evidence="2">Membrane protein</fullName>
    </submittedName>
</protein>
<feature type="transmembrane region" description="Helical" evidence="1">
    <location>
        <begin position="239"/>
        <end position="261"/>
    </location>
</feature>
<dbReference type="Pfam" id="PF13803">
    <property type="entry name" value="DUF4184"/>
    <property type="match status" value="1"/>
</dbReference>
<organism evidence="2 3">
    <name type="scientific">Streptomyces virginiae</name>
    <name type="common">Streptomyces cinnamonensis</name>
    <dbReference type="NCBI Taxonomy" id="1961"/>
    <lineage>
        <taxon>Bacteria</taxon>
        <taxon>Bacillati</taxon>
        <taxon>Actinomycetota</taxon>
        <taxon>Actinomycetes</taxon>
        <taxon>Kitasatosporales</taxon>
        <taxon>Streptomycetaceae</taxon>
        <taxon>Streptomyces</taxon>
    </lineage>
</organism>
<feature type="transmembrane region" description="Helical" evidence="1">
    <location>
        <begin position="163"/>
        <end position="184"/>
    </location>
</feature>
<dbReference type="OrthoDB" id="8481923at2"/>
<evidence type="ECO:0000313" key="2">
    <source>
        <dbReference type="EMBL" id="KOG57464.1"/>
    </source>
</evidence>
<gene>
    <name evidence="2" type="ORF">ADK75_04100</name>
</gene>
<dbReference type="PATRIC" id="fig|1961.12.peg.873"/>
<keyword evidence="1" id="KW-1133">Transmembrane helix</keyword>
<accession>A0A0L8N467</accession>
<feature type="transmembrane region" description="Helical" evidence="1">
    <location>
        <begin position="112"/>
        <end position="133"/>
    </location>
</feature>
<evidence type="ECO:0000256" key="1">
    <source>
        <dbReference type="SAM" id="Phobius"/>
    </source>
</evidence>
<feature type="transmembrane region" description="Helical" evidence="1">
    <location>
        <begin position="204"/>
        <end position="227"/>
    </location>
</feature>
<name>A0A0L8N467_STRVG</name>
<dbReference type="AlphaFoldDB" id="A0A0L8N467"/>
<reference evidence="3" key="1">
    <citation type="submission" date="2015-07" db="EMBL/GenBank/DDBJ databases">
        <authorList>
            <consortium name="Consortium for Microbial Forensics and Genomics (microFORGE)"/>
            <person name="Knight B.M."/>
            <person name="Roberts D.P."/>
            <person name="Lin D."/>
            <person name="Hari K."/>
            <person name="Fletcher J."/>
            <person name="Melcher U."/>
            <person name="Blagden T."/>
            <person name="Winegar R.A."/>
        </authorList>
    </citation>
    <scope>NUCLEOTIDE SEQUENCE [LARGE SCALE GENOMIC DNA]</scope>
    <source>
        <strain evidence="3">NRRL B-1447</strain>
    </source>
</reference>
<dbReference type="EMBL" id="LGUV01000009">
    <property type="protein sequence ID" value="KOG57464.1"/>
    <property type="molecule type" value="Genomic_DNA"/>
</dbReference>
<comment type="caution">
    <text evidence="2">The sequence shown here is derived from an EMBL/GenBank/DDBJ whole genome shotgun (WGS) entry which is preliminary data.</text>
</comment>
<keyword evidence="1" id="KW-0812">Transmembrane</keyword>
<proteinExistence type="predicted"/>
<keyword evidence="1" id="KW-0472">Membrane</keyword>
<feature type="transmembrane region" description="Helical" evidence="1">
    <location>
        <begin position="57"/>
        <end position="81"/>
    </location>
</feature>
<dbReference type="Proteomes" id="UP000037084">
    <property type="component" value="Unassembled WGS sequence"/>
</dbReference>
<sequence>MPFTLSHAAAVLPAIRRTGRARGPLVASALVLGSFAPDTFYFTDAVVEGAMAYGNFTHSLAGIFTLDAVLTAVLVAFWLLLREPLIALLPRNWRGRVHAFVRGEEWRARPRPAALAAWFYLSAVVGSLTHVVWDSFTHLDRWGTNALPRLGEPIAFGFPPYTFLQYGTSALSACLLLWFTTTALRRLPASPVPASVPVLSRAEVLGALALLVVCVAVAVTVRIIRFFTFFDRIRTPLDIIPTICFGAGGGLAVALLIYGVLVRLRHRNDRTGRPADEETRTPVPSA</sequence>
<dbReference type="RefSeq" id="WP_053168261.1">
    <property type="nucleotide sequence ID" value="NZ_LGUV01000009.1"/>
</dbReference>
<dbReference type="InterPro" id="IPR025238">
    <property type="entry name" value="DUF4184"/>
</dbReference>
<evidence type="ECO:0000313" key="3">
    <source>
        <dbReference type="Proteomes" id="UP000037084"/>
    </source>
</evidence>